<dbReference type="PROSITE" id="PS50011">
    <property type="entry name" value="PROTEIN_KINASE_DOM"/>
    <property type="match status" value="1"/>
</dbReference>
<dbReference type="InterPro" id="IPR001245">
    <property type="entry name" value="Ser-Thr/Tyr_kinase_cat_dom"/>
</dbReference>
<evidence type="ECO:0000256" key="10">
    <source>
        <dbReference type="ARBA" id="ARBA00047899"/>
    </source>
</evidence>
<dbReference type="InterPro" id="IPR017441">
    <property type="entry name" value="Protein_kinase_ATP_BS"/>
</dbReference>
<dbReference type="InterPro" id="IPR046958">
    <property type="entry name" value="RBK1/2/STUNTED"/>
</dbReference>
<evidence type="ECO:0000256" key="6">
    <source>
        <dbReference type="ARBA" id="ARBA00022679"/>
    </source>
</evidence>
<evidence type="ECO:0000256" key="9">
    <source>
        <dbReference type="ARBA" id="ARBA00022840"/>
    </source>
</evidence>
<dbReference type="InterPro" id="IPR000719">
    <property type="entry name" value="Prot_kinase_dom"/>
</dbReference>
<evidence type="ECO:0000256" key="7">
    <source>
        <dbReference type="ARBA" id="ARBA00022741"/>
    </source>
</evidence>
<keyword evidence="9 13" id="KW-0067">ATP-binding</keyword>
<feature type="domain" description="Protein kinase" evidence="15">
    <location>
        <begin position="1"/>
        <end position="257"/>
    </location>
</feature>
<evidence type="ECO:0000313" key="17">
    <source>
        <dbReference type="Proteomes" id="UP000593561"/>
    </source>
</evidence>
<dbReference type="GO" id="GO:0005737">
    <property type="term" value="C:cytoplasm"/>
    <property type="evidence" value="ECO:0007669"/>
    <property type="project" value="UniProtKB-SubCell"/>
</dbReference>
<evidence type="ECO:0000313" key="16">
    <source>
        <dbReference type="EMBL" id="MBA0606161.1"/>
    </source>
</evidence>
<dbReference type="Gene3D" id="1.10.510.10">
    <property type="entry name" value="Transferase(Phosphotransferase) domain 1"/>
    <property type="match status" value="1"/>
</dbReference>
<protein>
    <recommendedName>
        <fullName evidence="2">non-specific serine/threonine protein kinase</fullName>
        <ecNumber evidence="2">2.7.11.1</ecNumber>
    </recommendedName>
</protein>
<name>A0A7J8QX85_GOSDV</name>
<evidence type="ECO:0000256" key="1">
    <source>
        <dbReference type="ARBA" id="ARBA00004496"/>
    </source>
</evidence>
<organism evidence="16 17">
    <name type="scientific">Gossypium davidsonii</name>
    <name type="common">Davidson's cotton</name>
    <name type="synonym">Gossypium klotzschianum subsp. davidsonii</name>
    <dbReference type="NCBI Taxonomy" id="34287"/>
    <lineage>
        <taxon>Eukaryota</taxon>
        <taxon>Viridiplantae</taxon>
        <taxon>Streptophyta</taxon>
        <taxon>Embryophyta</taxon>
        <taxon>Tracheophyta</taxon>
        <taxon>Spermatophyta</taxon>
        <taxon>Magnoliopsida</taxon>
        <taxon>eudicotyledons</taxon>
        <taxon>Gunneridae</taxon>
        <taxon>Pentapetalae</taxon>
        <taxon>rosids</taxon>
        <taxon>malvids</taxon>
        <taxon>Malvales</taxon>
        <taxon>Malvaceae</taxon>
        <taxon>Malvoideae</taxon>
        <taxon>Gossypium</taxon>
    </lineage>
</organism>
<comment type="caution">
    <text evidence="16">The sequence shown here is derived from an EMBL/GenBank/DDBJ whole genome shotgun (WGS) entry which is preliminary data.</text>
</comment>
<evidence type="ECO:0000256" key="4">
    <source>
        <dbReference type="ARBA" id="ARBA00022527"/>
    </source>
</evidence>
<keyword evidence="17" id="KW-1185">Reference proteome</keyword>
<feature type="binding site" evidence="13">
    <location>
        <position position="29"/>
    </location>
    <ligand>
        <name>ATP</name>
        <dbReference type="ChEBI" id="CHEBI:30616"/>
    </ligand>
</feature>
<gene>
    <name evidence="16" type="ORF">Godav_018670</name>
</gene>
<dbReference type="FunFam" id="1.10.510.10:FF:000335">
    <property type="entry name" value="receptor-like cytosolic serine/threonine-protein kinase RBK2"/>
    <property type="match status" value="1"/>
</dbReference>
<keyword evidence="7 13" id="KW-0547">Nucleotide-binding</keyword>
<dbReference type="PANTHER" id="PTHR47987:SF13">
    <property type="entry name" value="RECEPTOR-LIKE CYTOSOLIC SERINE_THREONINE-PROTEIN KINASE RBK2"/>
    <property type="match status" value="1"/>
</dbReference>
<comment type="subcellular location">
    <subcellularLocation>
        <location evidence="1">Cytoplasm</location>
    </subcellularLocation>
</comment>
<accession>A0A7J8QX85</accession>
<keyword evidence="5" id="KW-0597">Phosphoprotein</keyword>
<dbReference type="EC" id="2.7.11.1" evidence="2"/>
<evidence type="ECO:0000259" key="15">
    <source>
        <dbReference type="PROSITE" id="PS50011"/>
    </source>
</evidence>
<comment type="catalytic activity">
    <reaction evidence="11">
        <text>L-seryl-[protein] + ATP = O-phospho-L-seryl-[protein] + ADP + H(+)</text>
        <dbReference type="Rhea" id="RHEA:17989"/>
        <dbReference type="Rhea" id="RHEA-COMP:9863"/>
        <dbReference type="Rhea" id="RHEA-COMP:11604"/>
        <dbReference type="ChEBI" id="CHEBI:15378"/>
        <dbReference type="ChEBI" id="CHEBI:29999"/>
        <dbReference type="ChEBI" id="CHEBI:30616"/>
        <dbReference type="ChEBI" id="CHEBI:83421"/>
        <dbReference type="ChEBI" id="CHEBI:456216"/>
        <dbReference type="EC" id="2.7.11.1"/>
    </reaction>
</comment>
<comment type="subunit">
    <text evidence="12">Interacts with ARAC5 and ARAC10.</text>
</comment>
<dbReference type="GO" id="GO:0005524">
    <property type="term" value="F:ATP binding"/>
    <property type="evidence" value="ECO:0007669"/>
    <property type="project" value="UniProtKB-UniRule"/>
</dbReference>
<evidence type="ECO:0000256" key="3">
    <source>
        <dbReference type="ARBA" id="ARBA00022490"/>
    </source>
</evidence>
<keyword evidence="6" id="KW-0808">Transferase</keyword>
<dbReference type="InterPro" id="IPR011009">
    <property type="entry name" value="Kinase-like_dom_sf"/>
</dbReference>
<evidence type="ECO:0000256" key="14">
    <source>
        <dbReference type="RuleBase" id="RU000304"/>
    </source>
</evidence>
<dbReference type="AlphaFoldDB" id="A0A7J8QX85"/>
<comment type="similarity">
    <text evidence="14">Belongs to the protein kinase superfamily.</text>
</comment>
<proteinExistence type="inferred from homology"/>
<dbReference type="InterPro" id="IPR008271">
    <property type="entry name" value="Ser/Thr_kinase_AS"/>
</dbReference>
<dbReference type="Pfam" id="PF07714">
    <property type="entry name" value="PK_Tyr_Ser-Thr"/>
    <property type="match status" value="1"/>
</dbReference>
<dbReference type="PROSITE" id="PS00107">
    <property type="entry name" value="PROTEIN_KINASE_ATP"/>
    <property type="match status" value="1"/>
</dbReference>
<keyword evidence="3" id="KW-0963">Cytoplasm</keyword>
<dbReference type="Gene3D" id="3.30.200.20">
    <property type="entry name" value="Phosphorylase Kinase, domain 1"/>
    <property type="match status" value="1"/>
</dbReference>
<keyword evidence="8" id="KW-0418">Kinase</keyword>
<evidence type="ECO:0000256" key="8">
    <source>
        <dbReference type="ARBA" id="ARBA00022777"/>
    </source>
</evidence>
<dbReference type="GO" id="GO:0051020">
    <property type="term" value="F:GTPase binding"/>
    <property type="evidence" value="ECO:0007669"/>
    <property type="project" value="UniProtKB-ARBA"/>
</dbReference>
<dbReference type="GO" id="GO:0004674">
    <property type="term" value="F:protein serine/threonine kinase activity"/>
    <property type="evidence" value="ECO:0007669"/>
    <property type="project" value="UniProtKB-KW"/>
</dbReference>
<dbReference type="SMART" id="SM00220">
    <property type="entry name" value="S_TKc"/>
    <property type="match status" value="1"/>
</dbReference>
<dbReference type="PANTHER" id="PTHR47987">
    <property type="entry name" value="OS08G0249100 PROTEIN"/>
    <property type="match status" value="1"/>
</dbReference>
<reference evidence="16 17" key="1">
    <citation type="journal article" date="2019" name="Genome Biol. Evol.">
        <title>Insights into the evolution of the New World diploid cottons (Gossypium, subgenus Houzingenia) based on genome sequencing.</title>
        <authorList>
            <person name="Grover C.E."/>
            <person name="Arick M.A. 2nd"/>
            <person name="Thrash A."/>
            <person name="Conover J.L."/>
            <person name="Sanders W.S."/>
            <person name="Peterson D.G."/>
            <person name="Frelichowski J.E."/>
            <person name="Scheffler J.A."/>
            <person name="Scheffler B.E."/>
            <person name="Wendel J.F."/>
        </authorList>
    </citation>
    <scope>NUCLEOTIDE SEQUENCE [LARGE SCALE GENOMIC DNA]</scope>
    <source>
        <strain evidence="16">27</strain>
        <tissue evidence="16">Leaf</tissue>
    </source>
</reference>
<dbReference type="EMBL" id="JABFAC010000002">
    <property type="protein sequence ID" value="MBA0606161.1"/>
    <property type="molecule type" value="Genomic_DNA"/>
</dbReference>
<evidence type="ECO:0000256" key="11">
    <source>
        <dbReference type="ARBA" id="ARBA00048679"/>
    </source>
</evidence>
<keyword evidence="4 14" id="KW-0723">Serine/threonine-protein kinase</keyword>
<dbReference type="SUPFAM" id="SSF56112">
    <property type="entry name" value="Protein kinase-like (PK-like)"/>
    <property type="match status" value="1"/>
</dbReference>
<dbReference type="PROSITE" id="PS00108">
    <property type="entry name" value="PROTEIN_KINASE_ST"/>
    <property type="match status" value="1"/>
</dbReference>
<feature type="non-terminal residue" evidence="16">
    <location>
        <position position="1"/>
    </location>
</feature>
<evidence type="ECO:0000256" key="13">
    <source>
        <dbReference type="PROSITE-ProRule" id="PRU10141"/>
    </source>
</evidence>
<evidence type="ECO:0000256" key="12">
    <source>
        <dbReference type="ARBA" id="ARBA00063228"/>
    </source>
</evidence>
<comment type="catalytic activity">
    <reaction evidence="10">
        <text>L-threonyl-[protein] + ATP = O-phospho-L-threonyl-[protein] + ADP + H(+)</text>
        <dbReference type="Rhea" id="RHEA:46608"/>
        <dbReference type="Rhea" id="RHEA-COMP:11060"/>
        <dbReference type="Rhea" id="RHEA-COMP:11605"/>
        <dbReference type="ChEBI" id="CHEBI:15378"/>
        <dbReference type="ChEBI" id="CHEBI:30013"/>
        <dbReference type="ChEBI" id="CHEBI:30616"/>
        <dbReference type="ChEBI" id="CHEBI:61977"/>
        <dbReference type="ChEBI" id="CHEBI:456216"/>
        <dbReference type="EC" id="2.7.11.1"/>
    </reaction>
</comment>
<sequence length="302" mass="33868">FCEENLIGEGGYAEVYKGRLKDGKFVAIKRLTRGSPEEMTVDFLSELGIIVHVDHPNIAQLIGYGVDGGMHLVLQLSPHGSLASLLYGSKEKLNWCIRFKIALGAAEGLCYLHEGCQRRIIHKDIKPANILLSEDFDAQISDFGLSKWLPNQWTHHIVSKVEGTFGYLPPEFFLHGIVNEKTDVFAFGVVLLELVTGRQALDSSQKSLIMWVGARMALSVHRREICILLQGHALYESLQANPLIRENKIEQLVDPSLRDDYDSDQLNRVLVVDILKGNNSCQETLKQLEEGDTCEDLLEEDP</sequence>
<evidence type="ECO:0000256" key="2">
    <source>
        <dbReference type="ARBA" id="ARBA00012513"/>
    </source>
</evidence>
<evidence type="ECO:0000256" key="5">
    <source>
        <dbReference type="ARBA" id="ARBA00022553"/>
    </source>
</evidence>
<dbReference type="Proteomes" id="UP000593561">
    <property type="component" value="Unassembled WGS sequence"/>
</dbReference>